<dbReference type="AlphaFoldDB" id="A0A2V2YWQ6"/>
<keyword evidence="2" id="KW-1185">Reference proteome</keyword>
<dbReference type="RefSeq" id="WP_110044122.1">
    <property type="nucleotide sequence ID" value="NZ_CP054612.1"/>
</dbReference>
<evidence type="ECO:0000313" key="1">
    <source>
        <dbReference type="EMBL" id="PWW03229.1"/>
    </source>
</evidence>
<sequence>MCKRQCNKDCAIAGSGCSKGKAEASTQSGDAYLEEKNFQQEQRATLQKKRDHLDNRIYMVRGSFIKQSWL</sequence>
<evidence type="ECO:0000313" key="2">
    <source>
        <dbReference type="Proteomes" id="UP000246635"/>
    </source>
</evidence>
<protein>
    <submittedName>
        <fullName evidence="1">Uncharacterized protein</fullName>
    </submittedName>
</protein>
<dbReference type="EMBL" id="QGTQ01000007">
    <property type="protein sequence ID" value="PWW03229.1"/>
    <property type="molecule type" value="Genomic_DNA"/>
</dbReference>
<accession>A0A2V2YWQ6</accession>
<name>A0A2V2YWQ6_9BACL</name>
<proteinExistence type="predicted"/>
<reference evidence="1 2" key="1">
    <citation type="submission" date="2018-05" db="EMBL/GenBank/DDBJ databases">
        <title>Genomic Encyclopedia of Type Strains, Phase III (KMG-III): the genomes of soil and plant-associated and newly described type strains.</title>
        <authorList>
            <person name="Whitman W."/>
        </authorList>
    </citation>
    <scope>NUCLEOTIDE SEQUENCE [LARGE SCALE GENOMIC DNA]</scope>
    <source>
        <strain evidence="1 2">CECT 5696</strain>
    </source>
</reference>
<organism evidence="1 2">
    <name type="scientific">Paenibacillus cellulosilyticus</name>
    <dbReference type="NCBI Taxonomy" id="375489"/>
    <lineage>
        <taxon>Bacteria</taxon>
        <taxon>Bacillati</taxon>
        <taxon>Bacillota</taxon>
        <taxon>Bacilli</taxon>
        <taxon>Bacillales</taxon>
        <taxon>Paenibacillaceae</taxon>
        <taxon>Paenibacillus</taxon>
    </lineage>
</organism>
<gene>
    <name evidence="1" type="ORF">DFQ01_107126</name>
</gene>
<dbReference type="Proteomes" id="UP000246635">
    <property type="component" value="Unassembled WGS sequence"/>
</dbReference>
<comment type="caution">
    <text evidence="1">The sequence shown here is derived from an EMBL/GenBank/DDBJ whole genome shotgun (WGS) entry which is preliminary data.</text>
</comment>